<dbReference type="InterPro" id="IPR010106">
    <property type="entry name" value="RpnA"/>
</dbReference>
<accession>A0A559K901</accession>
<name>A0A559K901_9BACL</name>
<dbReference type="PANTHER" id="PTHR41317">
    <property type="entry name" value="PD-(D_E)XK NUCLEASE FAMILY TRANSPOSASE"/>
    <property type="match status" value="1"/>
</dbReference>
<dbReference type="AlphaFoldDB" id="A0A559K901"/>
<comment type="caution">
    <text evidence="1">The sequence shown here is derived from an EMBL/GenBank/DDBJ whole genome shotgun (WGS) entry which is preliminary data.</text>
</comment>
<dbReference type="OrthoDB" id="1097360at2"/>
<reference evidence="1 2" key="1">
    <citation type="submission" date="2019-07" db="EMBL/GenBank/DDBJ databases">
        <authorList>
            <person name="Kim J."/>
        </authorList>
    </citation>
    <scope>NUCLEOTIDE SEQUENCE [LARGE SCALE GENOMIC DNA]</scope>
    <source>
        <strain evidence="1 2">JC52</strain>
    </source>
</reference>
<protein>
    <submittedName>
        <fullName evidence="1">Rpn family recombination-promoting nuclease/putative transposase</fullName>
    </submittedName>
</protein>
<dbReference type="EMBL" id="VNJI01000021">
    <property type="protein sequence ID" value="TVY08606.1"/>
    <property type="molecule type" value="Genomic_DNA"/>
</dbReference>
<gene>
    <name evidence="1" type="ORF">FPZ49_17395</name>
</gene>
<dbReference type="Proteomes" id="UP000317036">
    <property type="component" value="Unassembled WGS sequence"/>
</dbReference>
<organism evidence="1 2">
    <name type="scientific">Paenibacillus cremeus</name>
    <dbReference type="NCBI Taxonomy" id="2163881"/>
    <lineage>
        <taxon>Bacteria</taxon>
        <taxon>Bacillati</taxon>
        <taxon>Bacillota</taxon>
        <taxon>Bacilli</taxon>
        <taxon>Bacillales</taxon>
        <taxon>Paenibacillaceae</taxon>
        <taxon>Paenibacillus</taxon>
    </lineage>
</organism>
<proteinExistence type="predicted"/>
<sequence length="154" mass="18025">MQTCKGEGILEEVRSVKGSPMKRRMKPKNDFIFQKLFGEEQSKESLISLLNAILGLEGEKRIRQLKVKESKQLTKKMIDDKTGRLDISAETDDHVLYDIEMQLTDYRNMARRSLFYMSKMYIGSITQGDDYSKLKRTVTINLLDFLLFKDREPF</sequence>
<evidence type="ECO:0000313" key="2">
    <source>
        <dbReference type="Proteomes" id="UP000317036"/>
    </source>
</evidence>
<dbReference type="PANTHER" id="PTHR41317:SF1">
    <property type="entry name" value="PD-(D_E)XK NUCLEASE FAMILY TRANSPOSASE"/>
    <property type="match status" value="1"/>
</dbReference>
<dbReference type="Pfam" id="PF12784">
    <property type="entry name" value="PDDEXK_2"/>
    <property type="match status" value="1"/>
</dbReference>
<keyword evidence="2" id="KW-1185">Reference proteome</keyword>
<evidence type="ECO:0000313" key="1">
    <source>
        <dbReference type="EMBL" id="TVY08606.1"/>
    </source>
</evidence>
<dbReference type="NCBIfam" id="TIGR01784">
    <property type="entry name" value="T_den_put_tspse"/>
    <property type="match status" value="1"/>
</dbReference>